<dbReference type="InterPro" id="IPR041664">
    <property type="entry name" value="AAA_16"/>
</dbReference>
<reference evidence="6 7" key="1">
    <citation type="journal article" date="2024" name="Nat. Commun.">
        <title>Phylogenomics reveals the evolutionary origins of lichenization in chlorophyte algae.</title>
        <authorList>
            <person name="Puginier C."/>
            <person name="Libourel C."/>
            <person name="Otte J."/>
            <person name="Skaloud P."/>
            <person name="Haon M."/>
            <person name="Grisel S."/>
            <person name="Petersen M."/>
            <person name="Berrin J.G."/>
            <person name="Delaux P.M."/>
            <person name="Dal Grande F."/>
            <person name="Keller J."/>
        </authorList>
    </citation>
    <scope>NUCLEOTIDE SEQUENCE [LARGE SCALE GENOMIC DNA]</scope>
    <source>
        <strain evidence="6 7">SAG 245.80</strain>
    </source>
</reference>
<dbReference type="Pfam" id="PF14630">
    <property type="entry name" value="ORC5_C"/>
    <property type="match status" value="1"/>
</dbReference>
<keyword evidence="2" id="KW-0547">Nucleotide-binding</keyword>
<dbReference type="InterPro" id="IPR047088">
    <property type="entry name" value="ORC5_C"/>
</dbReference>
<keyword evidence="7" id="KW-1185">Reference proteome</keyword>
<dbReference type="InterPro" id="IPR020796">
    <property type="entry name" value="ORC5"/>
</dbReference>
<evidence type="ECO:0008006" key="8">
    <source>
        <dbReference type="Google" id="ProtNLM"/>
    </source>
</evidence>
<keyword evidence="3" id="KW-0067">ATP-binding</keyword>
<dbReference type="GO" id="GO:0003688">
    <property type="term" value="F:DNA replication origin binding"/>
    <property type="evidence" value="ECO:0007669"/>
    <property type="project" value="TreeGrafter"/>
</dbReference>
<sequence>MITLLLQHLQDAHIISPLLVQGGPSTGKTAIIRSVLRELGRPHAYVSCVEHSKPGALLQAALNQLRGKRRRAEDNYGGVLKAEQVSDFLAQLSGLAPSGGPVHYIVVDHAQRLAGSALPGILLRLHELSGASASVILVSHVTWGSMAFAHGTMDAPRPYQISFPGYSLAELTSILALVAPNGADVRDFAAYLKGCILPMFARSSSRIEDLQVLALALYADYRAPARAADAAEARRLQAAFAARVRSMHARFEEGALFQGASAPGAALDTEAALVADRAGEVAAQRLDFELPFTGKVLLLAAYVCSCNRPALDRRLFDAISRAGRRRGSMAADRQAEAAKEARLRGPQAFPLERLLAVYWPLLRTHLDVPPPAAAEQSAEVLMQLTTLVSLRLLSRVSADPLDEPRFACNIPEALARLLAANIGLDLSTYLLYA</sequence>
<dbReference type="Proteomes" id="UP001445335">
    <property type="component" value="Unassembled WGS sequence"/>
</dbReference>
<comment type="caution">
    <text evidence="6">The sequence shown here is derived from an EMBL/GenBank/DDBJ whole genome shotgun (WGS) entry which is preliminary data.</text>
</comment>
<feature type="domain" description="Origin recognition complex subunit 5 C-terminal" evidence="5">
    <location>
        <begin position="290"/>
        <end position="430"/>
    </location>
</feature>
<dbReference type="AlphaFoldDB" id="A0AAW1RT30"/>
<dbReference type="GO" id="GO:0005664">
    <property type="term" value="C:nuclear origin of replication recognition complex"/>
    <property type="evidence" value="ECO:0007669"/>
    <property type="project" value="TreeGrafter"/>
</dbReference>
<evidence type="ECO:0000313" key="6">
    <source>
        <dbReference type="EMBL" id="KAK9837270.1"/>
    </source>
</evidence>
<evidence type="ECO:0000256" key="2">
    <source>
        <dbReference type="ARBA" id="ARBA00022741"/>
    </source>
</evidence>
<dbReference type="PANTHER" id="PTHR12705:SF0">
    <property type="entry name" value="ORIGIN RECOGNITION COMPLEX SUBUNIT 5"/>
    <property type="match status" value="1"/>
</dbReference>
<dbReference type="PANTHER" id="PTHR12705">
    <property type="entry name" value="ORIGIN RECOGNITION COMPLEX SUBUNIT 5"/>
    <property type="match status" value="1"/>
</dbReference>
<dbReference type="Gene3D" id="3.40.50.300">
    <property type="entry name" value="P-loop containing nucleotide triphosphate hydrolases"/>
    <property type="match status" value="1"/>
</dbReference>
<accession>A0AAW1RT30</accession>
<feature type="domain" description="Orc1-like AAA ATPase" evidence="4">
    <location>
        <begin position="3"/>
        <end position="127"/>
    </location>
</feature>
<evidence type="ECO:0000313" key="7">
    <source>
        <dbReference type="Proteomes" id="UP001445335"/>
    </source>
</evidence>
<proteinExistence type="inferred from homology"/>
<gene>
    <name evidence="6" type="ORF">WJX81_002658</name>
</gene>
<dbReference type="EMBL" id="JALJOU010000022">
    <property type="protein sequence ID" value="KAK9837270.1"/>
    <property type="molecule type" value="Genomic_DNA"/>
</dbReference>
<name>A0AAW1RT30_9CHLO</name>
<evidence type="ECO:0000259" key="4">
    <source>
        <dbReference type="Pfam" id="PF13191"/>
    </source>
</evidence>
<dbReference type="InterPro" id="IPR027417">
    <property type="entry name" value="P-loop_NTPase"/>
</dbReference>
<evidence type="ECO:0000259" key="5">
    <source>
        <dbReference type="Pfam" id="PF14630"/>
    </source>
</evidence>
<comment type="similarity">
    <text evidence="1">Belongs to the ORC5 family.</text>
</comment>
<organism evidence="6 7">
    <name type="scientific">Elliptochloris bilobata</name>
    <dbReference type="NCBI Taxonomy" id="381761"/>
    <lineage>
        <taxon>Eukaryota</taxon>
        <taxon>Viridiplantae</taxon>
        <taxon>Chlorophyta</taxon>
        <taxon>core chlorophytes</taxon>
        <taxon>Trebouxiophyceae</taxon>
        <taxon>Trebouxiophyceae incertae sedis</taxon>
        <taxon>Elliptochloris clade</taxon>
        <taxon>Elliptochloris</taxon>
    </lineage>
</organism>
<dbReference type="SUPFAM" id="SSF52540">
    <property type="entry name" value="P-loop containing nucleoside triphosphate hydrolases"/>
    <property type="match status" value="1"/>
</dbReference>
<evidence type="ECO:0000256" key="3">
    <source>
        <dbReference type="ARBA" id="ARBA00022840"/>
    </source>
</evidence>
<dbReference type="GO" id="GO:0006270">
    <property type="term" value="P:DNA replication initiation"/>
    <property type="evidence" value="ECO:0007669"/>
    <property type="project" value="TreeGrafter"/>
</dbReference>
<protein>
    <recommendedName>
        <fullName evidence="8">Origin recognition complex subunit 5</fullName>
    </recommendedName>
</protein>
<evidence type="ECO:0000256" key="1">
    <source>
        <dbReference type="ARBA" id="ARBA00006269"/>
    </source>
</evidence>
<dbReference type="Pfam" id="PF13191">
    <property type="entry name" value="AAA_16"/>
    <property type="match status" value="1"/>
</dbReference>